<dbReference type="PANTHER" id="PTHR40057">
    <property type="entry name" value="SLR1162 PROTEIN"/>
    <property type="match status" value="1"/>
</dbReference>
<name>A0A0C1EAZ3_9BACT</name>
<protein>
    <recommendedName>
        <fullName evidence="2">ABM domain-containing protein</fullName>
    </recommendedName>
</protein>
<evidence type="ECO:0000259" key="2">
    <source>
        <dbReference type="Pfam" id="PF03992"/>
    </source>
</evidence>
<evidence type="ECO:0000256" key="1">
    <source>
        <dbReference type="SAM" id="Phobius"/>
    </source>
</evidence>
<dbReference type="PATRIC" id="fig|83552.4.peg.1613"/>
<dbReference type="SUPFAM" id="SSF54909">
    <property type="entry name" value="Dimeric alpha+beta barrel"/>
    <property type="match status" value="2"/>
</dbReference>
<keyword evidence="1" id="KW-0472">Membrane</keyword>
<feature type="transmembrane region" description="Helical" evidence="1">
    <location>
        <begin position="222"/>
        <end position="243"/>
    </location>
</feature>
<feature type="transmembrane region" description="Helical" evidence="1">
    <location>
        <begin position="287"/>
        <end position="308"/>
    </location>
</feature>
<evidence type="ECO:0000313" key="4">
    <source>
        <dbReference type="Proteomes" id="UP000031307"/>
    </source>
</evidence>
<dbReference type="RefSeq" id="WP_013925354.1">
    <property type="nucleotide sequence ID" value="NZ_BAWW01000039.1"/>
</dbReference>
<organism evidence="3 4">
    <name type="scientific">Parachlamydia acanthamoebae</name>
    <dbReference type="NCBI Taxonomy" id="83552"/>
    <lineage>
        <taxon>Bacteria</taxon>
        <taxon>Pseudomonadati</taxon>
        <taxon>Chlamydiota</taxon>
        <taxon>Chlamydiia</taxon>
        <taxon>Parachlamydiales</taxon>
        <taxon>Parachlamydiaceae</taxon>
        <taxon>Parachlamydia</taxon>
    </lineage>
</organism>
<dbReference type="InterPro" id="IPR011008">
    <property type="entry name" value="Dimeric_a/b-barrel"/>
</dbReference>
<dbReference type="Pfam" id="PF03992">
    <property type="entry name" value="ABM"/>
    <property type="match status" value="1"/>
</dbReference>
<feature type="transmembrane region" description="Helical" evidence="1">
    <location>
        <begin position="249"/>
        <end position="275"/>
    </location>
</feature>
<evidence type="ECO:0000313" key="3">
    <source>
        <dbReference type="EMBL" id="KIA77248.1"/>
    </source>
</evidence>
<gene>
    <name evidence="3" type="ORF">DB43_GR00150</name>
</gene>
<sequence length="311" mass="35274">MPQYSENPIILSILTEIPSLSESAFTDWQAHFNSQIVNFSGFISLEFLAPTKKEKHWQIVQRFSDQASASKWKHSNPYQELLKELSSLAPDGKIEEIQVDAASFEGVTEIIITEVSSDRVEDYRKWTAKIHQAEAKFAGFRGVYIQSPEENRGKHWITLLQFDTMENLDQWLNSSERKTLLNESAPFISSLEIHRVISPFAGWFASIAKVSEIPAVWKQTMIVLLVLFPIVMLEIKFLSPFTAGLNLSLATFIGNMISVSLIAFPLMPLAIGLLGWWLSPEGRNRRLYTILGTCLVIGLYLLEIMLFWGSS</sequence>
<accession>A0A0C1EAZ3</accession>
<dbReference type="OMA" id="VWLWMPI"/>
<keyword evidence="1" id="KW-1133">Transmembrane helix</keyword>
<dbReference type="AlphaFoldDB" id="A0A0C1EAZ3"/>
<reference evidence="3 4" key="1">
    <citation type="journal article" date="2014" name="Mol. Biol. Evol.">
        <title>Massive expansion of Ubiquitination-related gene families within the Chlamydiae.</title>
        <authorList>
            <person name="Domman D."/>
            <person name="Collingro A."/>
            <person name="Lagkouvardos I."/>
            <person name="Gehre L."/>
            <person name="Weinmaier T."/>
            <person name="Rattei T."/>
            <person name="Subtil A."/>
            <person name="Horn M."/>
        </authorList>
    </citation>
    <scope>NUCLEOTIDE SEQUENCE [LARGE SCALE GENOMIC DNA]</scope>
    <source>
        <strain evidence="3 4">OEW1</strain>
    </source>
</reference>
<dbReference type="InterPro" id="IPR007138">
    <property type="entry name" value="ABM_dom"/>
</dbReference>
<dbReference type="EMBL" id="JSAM01000087">
    <property type="protein sequence ID" value="KIA77248.1"/>
    <property type="molecule type" value="Genomic_DNA"/>
</dbReference>
<dbReference type="InterPro" id="IPR038762">
    <property type="entry name" value="ABM_predict"/>
</dbReference>
<dbReference type="Proteomes" id="UP000031307">
    <property type="component" value="Unassembled WGS sequence"/>
</dbReference>
<comment type="caution">
    <text evidence="3">The sequence shown here is derived from an EMBL/GenBank/DDBJ whole genome shotgun (WGS) entry which is preliminary data.</text>
</comment>
<dbReference type="PANTHER" id="PTHR40057:SF1">
    <property type="entry name" value="SLR1162 PROTEIN"/>
    <property type="match status" value="1"/>
</dbReference>
<proteinExistence type="predicted"/>
<keyword evidence="1" id="KW-0812">Transmembrane</keyword>
<dbReference type="Gene3D" id="3.30.70.100">
    <property type="match status" value="2"/>
</dbReference>
<feature type="domain" description="ABM" evidence="2">
    <location>
        <begin position="22"/>
        <end position="81"/>
    </location>
</feature>